<organism evidence="4 5">
    <name type="scientific">Penelope pileata</name>
    <dbReference type="NCBI Taxonomy" id="1118817"/>
    <lineage>
        <taxon>Eukaryota</taxon>
        <taxon>Metazoa</taxon>
        <taxon>Chordata</taxon>
        <taxon>Craniata</taxon>
        <taxon>Vertebrata</taxon>
        <taxon>Euteleostomi</taxon>
        <taxon>Archelosauria</taxon>
        <taxon>Archosauria</taxon>
        <taxon>Dinosauria</taxon>
        <taxon>Saurischia</taxon>
        <taxon>Theropoda</taxon>
        <taxon>Coelurosauria</taxon>
        <taxon>Aves</taxon>
        <taxon>Neognathae</taxon>
        <taxon>Galloanserae</taxon>
        <taxon>Galliformes</taxon>
        <taxon>Cracidae</taxon>
        <taxon>Penelope</taxon>
    </lineage>
</organism>
<proteinExistence type="predicted"/>
<sequence length="95" mass="10042">TAEPLRLRDGESRCDGRLEVAPRPDTWARVPAGPWDNGTAAVACRQLGCGVPQKVYAVPADGWGPAEPQELQCAGTEERLAQCNASGTAAEPQEL</sequence>
<dbReference type="GO" id="GO:0005615">
    <property type="term" value="C:extracellular space"/>
    <property type="evidence" value="ECO:0007669"/>
    <property type="project" value="TreeGrafter"/>
</dbReference>
<gene>
    <name evidence="4" type="primary">Srcrm_0</name>
    <name evidence="4" type="ORF">PENPIL_R15467</name>
</gene>
<dbReference type="Proteomes" id="UP000613066">
    <property type="component" value="Unassembled WGS sequence"/>
</dbReference>
<dbReference type="GO" id="GO:0004252">
    <property type="term" value="F:serine-type endopeptidase activity"/>
    <property type="evidence" value="ECO:0007669"/>
    <property type="project" value="TreeGrafter"/>
</dbReference>
<comment type="caution">
    <text evidence="2">Lacks conserved residue(s) required for the propagation of feature annotation.</text>
</comment>
<feature type="non-terminal residue" evidence="4">
    <location>
        <position position="95"/>
    </location>
</feature>
<feature type="domain" description="SRCR" evidence="3">
    <location>
        <begin position="5"/>
        <end position="95"/>
    </location>
</feature>
<dbReference type="SUPFAM" id="SSF56487">
    <property type="entry name" value="SRCR-like"/>
    <property type="match status" value="1"/>
</dbReference>
<feature type="disulfide bond" evidence="2">
    <location>
        <begin position="73"/>
        <end position="83"/>
    </location>
</feature>
<dbReference type="AlphaFoldDB" id="A0A851NP87"/>
<accession>A0A851NP87</accession>
<dbReference type="InterPro" id="IPR036772">
    <property type="entry name" value="SRCR-like_dom_sf"/>
</dbReference>
<dbReference type="Pfam" id="PF00530">
    <property type="entry name" value="SRCR"/>
    <property type="match status" value="1"/>
</dbReference>
<dbReference type="GO" id="GO:0005886">
    <property type="term" value="C:plasma membrane"/>
    <property type="evidence" value="ECO:0007669"/>
    <property type="project" value="TreeGrafter"/>
</dbReference>
<reference evidence="4" key="1">
    <citation type="submission" date="2019-09" db="EMBL/GenBank/DDBJ databases">
        <title>Bird 10,000 Genomes (B10K) Project - Family phase.</title>
        <authorList>
            <person name="Zhang G."/>
        </authorList>
    </citation>
    <scope>NUCLEOTIDE SEQUENCE</scope>
    <source>
        <strain evidence="4">B10K-DU-001-08</strain>
        <tissue evidence="4">Muscle</tissue>
    </source>
</reference>
<dbReference type="SMART" id="SM00202">
    <property type="entry name" value="SR"/>
    <property type="match status" value="1"/>
</dbReference>
<dbReference type="OrthoDB" id="9119369at2759"/>
<dbReference type="GO" id="GO:0031638">
    <property type="term" value="P:zymogen activation"/>
    <property type="evidence" value="ECO:0007669"/>
    <property type="project" value="TreeGrafter"/>
</dbReference>
<name>A0A851NP87_9GALL</name>
<feature type="non-terminal residue" evidence="4">
    <location>
        <position position="1"/>
    </location>
</feature>
<evidence type="ECO:0000256" key="1">
    <source>
        <dbReference type="ARBA" id="ARBA00023157"/>
    </source>
</evidence>
<evidence type="ECO:0000256" key="2">
    <source>
        <dbReference type="PROSITE-ProRule" id="PRU00196"/>
    </source>
</evidence>
<dbReference type="PROSITE" id="PS50287">
    <property type="entry name" value="SRCR_2"/>
    <property type="match status" value="1"/>
</dbReference>
<dbReference type="PRINTS" id="PR00258">
    <property type="entry name" value="SPERACTRCPTR"/>
</dbReference>
<keyword evidence="5" id="KW-1185">Reference proteome</keyword>
<keyword evidence="1 2" id="KW-1015">Disulfide bond</keyword>
<dbReference type="InterPro" id="IPR001190">
    <property type="entry name" value="SRCR"/>
</dbReference>
<evidence type="ECO:0000313" key="5">
    <source>
        <dbReference type="Proteomes" id="UP000613066"/>
    </source>
</evidence>
<dbReference type="PANTHER" id="PTHR48071:SF29">
    <property type="entry name" value="OLFACTORY RECEPTOR 292"/>
    <property type="match status" value="1"/>
</dbReference>
<evidence type="ECO:0000313" key="4">
    <source>
        <dbReference type="EMBL" id="NXC44261.1"/>
    </source>
</evidence>
<dbReference type="EMBL" id="WBMW01003116">
    <property type="protein sequence ID" value="NXC44261.1"/>
    <property type="molecule type" value="Genomic_DNA"/>
</dbReference>
<dbReference type="Gene3D" id="3.10.250.10">
    <property type="entry name" value="SRCR-like domain"/>
    <property type="match status" value="1"/>
</dbReference>
<evidence type="ECO:0000259" key="3">
    <source>
        <dbReference type="PROSITE" id="PS50287"/>
    </source>
</evidence>
<comment type="caution">
    <text evidence="4">The sequence shown here is derived from an EMBL/GenBank/DDBJ whole genome shotgun (WGS) entry which is preliminary data.</text>
</comment>
<dbReference type="PANTHER" id="PTHR48071">
    <property type="entry name" value="SRCR DOMAIN-CONTAINING PROTEIN"/>
    <property type="match status" value="1"/>
</dbReference>
<protein>
    <submittedName>
        <fullName evidence="4">SRCRM protein</fullName>
    </submittedName>
</protein>